<dbReference type="AlphaFoldDB" id="A0A1Q8SV46"/>
<sequence length="326" mass="36308">MATQAAAVIPFQFEALEVRTLLIDDQPWFVAMDVAAVLLYSDSQAMTRKLEEDEIQNRQIVGFGNRGATLINESGLYSAILRSRKAEAKRFKKWVTAEVLPTIRKTGGYQAETIGGETIGTDGLKILRELIGKKVRVLPHSARNSAQHRLWNLLHTRFNVPKAEMIAANDFDAAANFVGQWAIEGEYLERARPPGETMVINFPKRQQALDFTPTGLYGNEAWKNDLSLLMAELRHAARNGNTLRVENVEGPLEEMLALRHFLEIAEGGLSPRNRQLLAGKANALECAFVQRVGPALKLLDSKLYGDMREHIGVLARYLRQGSSLSA</sequence>
<gene>
    <name evidence="2" type="ORF">BTW07_04455</name>
</gene>
<protein>
    <recommendedName>
        <fullName evidence="1">Bro-N domain-containing protein</fullName>
    </recommendedName>
</protein>
<comment type="caution">
    <text evidence="2">The sequence shown here is derived from an EMBL/GenBank/DDBJ whole genome shotgun (WGS) entry which is preliminary data.</text>
</comment>
<dbReference type="PROSITE" id="PS51750">
    <property type="entry name" value="BRO_N"/>
    <property type="match status" value="1"/>
</dbReference>
<evidence type="ECO:0000259" key="1">
    <source>
        <dbReference type="PROSITE" id="PS51750"/>
    </source>
</evidence>
<dbReference type="PANTHER" id="PTHR36180">
    <property type="entry name" value="DNA-BINDING PROTEIN-RELATED-RELATED"/>
    <property type="match status" value="1"/>
</dbReference>
<evidence type="ECO:0000313" key="2">
    <source>
        <dbReference type="EMBL" id="OLO05286.1"/>
    </source>
</evidence>
<dbReference type="EMBL" id="MSDO01000004">
    <property type="protein sequence ID" value="OLO05286.1"/>
    <property type="molecule type" value="Genomic_DNA"/>
</dbReference>
<organism evidence="2 3">
    <name type="scientific">Salinicola socius</name>
    <dbReference type="NCBI Taxonomy" id="404433"/>
    <lineage>
        <taxon>Bacteria</taxon>
        <taxon>Pseudomonadati</taxon>
        <taxon>Pseudomonadota</taxon>
        <taxon>Gammaproteobacteria</taxon>
        <taxon>Oceanospirillales</taxon>
        <taxon>Halomonadaceae</taxon>
        <taxon>Salinicola</taxon>
    </lineage>
</organism>
<evidence type="ECO:0000313" key="3">
    <source>
        <dbReference type="Proteomes" id="UP000186878"/>
    </source>
</evidence>
<dbReference type="Proteomes" id="UP000186878">
    <property type="component" value="Unassembled WGS sequence"/>
</dbReference>
<dbReference type="OrthoDB" id="1042522at2"/>
<dbReference type="RefSeq" id="WP_075568970.1">
    <property type="nucleotide sequence ID" value="NZ_MSDO01000004.1"/>
</dbReference>
<proteinExistence type="predicted"/>
<dbReference type="Pfam" id="PF02498">
    <property type="entry name" value="Bro-N"/>
    <property type="match status" value="1"/>
</dbReference>
<keyword evidence="3" id="KW-1185">Reference proteome</keyword>
<feature type="domain" description="Bro-N" evidence="1">
    <location>
        <begin position="1"/>
        <end position="107"/>
    </location>
</feature>
<dbReference type="PANTHER" id="PTHR36180:SF2">
    <property type="entry name" value="BRO FAMILY PROTEIN"/>
    <property type="match status" value="1"/>
</dbReference>
<name>A0A1Q8SV46_9GAMM</name>
<reference evidence="2 3" key="1">
    <citation type="submission" date="2016-12" db="EMBL/GenBank/DDBJ databases">
        <title>Draft genome sequences of strains Salinicola socius SMB35, Salinicola sp. MH3R3-1 and Chromohalobacter sp. SMB17 from the Verkhnekamsk potash mining region of Russia.</title>
        <authorList>
            <person name="Mavrodi D.V."/>
            <person name="Olsson B.E."/>
            <person name="Korsakova E.S."/>
            <person name="Pyankova A."/>
            <person name="Mavrodi O.V."/>
            <person name="Plotnikova E.G."/>
        </authorList>
    </citation>
    <scope>NUCLEOTIDE SEQUENCE [LARGE SCALE GENOMIC DNA]</scope>
    <source>
        <strain evidence="2 3">SMB35</strain>
    </source>
</reference>
<dbReference type="SMART" id="SM01040">
    <property type="entry name" value="Bro-N"/>
    <property type="match status" value="1"/>
</dbReference>
<dbReference type="STRING" id="404433.BTW07_04455"/>
<dbReference type="InterPro" id="IPR003497">
    <property type="entry name" value="BRO_N_domain"/>
</dbReference>
<accession>A0A1Q8SV46</accession>